<evidence type="ECO:0000256" key="1">
    <source>
        <dbReference type="ARBA" id="ARBA00004496"/>
    </source>
</evidence>
<dbReference type="PANTHER" id="PTHR45832">
    <property type="entry name" value="SERINE/THREONINE-PROTEIN KINASE SAMKA-RELATED-RELATED"/>
    <property type="match status" value="1"/>
</dbReference>
<evidence type="ECO:0000313" key="12">
    <source>
        <dbReference type="EMBL" id="THH32489.1"/>
    </source>
</evidence>
<dbReference type="InterPro" id="IPR000719">
    <property type="entry name" value="Prot_kinase_dom"/>
</dbReference>
<dbReference type="PROSITE" id="PS50011">
    <property type="entry name" value="PROTEIN_KINASE_DOM"/>
    <property type="match status" value="2"/>
</dbReference>
<dbReference type="SMART" id="SM00220">
    <property type="entry name" value="S_TKc"/>
    <property type="match status" value="2"/>
</dbReference>
<dbReference type="CDD" id="cd06614">
    <property type="entry name" value="STKc_PAK"/>
    <property type="match status" value="1"/>
</dbReference>
<dbReference type="InterPro" id="IPR051931">
    <property type="entry name" value="PAK3-like"/>
</dbReference>
<evidence type="ECO:0000256" key="3">
    <source>
        <dbReference type="ARBA" id="ARBA00012513"/>
    </source>
</evidence>
<dbReference type="Gene3D" id="1.10.510.10">
    <property type="entry name" value="Transferase(Phosphotransferase) domain 1"/>
    <property type="match status" value="2"/>
</dbReference>
<keyword evidence="9" id="KW-0067">ATP-binding</keyword>
<dbReference type="GO" id="GO:0005737">
    <property type="term" value="C:cytoplasm"/>
    <property type="evidence" value="ECO:0007669"/>
    <property type="project" value="UniProtKB-SubCell"/>
</dbReference>
<dbReference type="OrthoDB" id="10261027at2759"/>
<keyword evidence="6" id="KW-0808">Transferase</keyword>
<dbReference type="FunFam" id="1.10.510.10:FF:000011">
    <property type="entry name" value="Non-specific serine/threonine protein kinase"/>
    <property type="match status" value="1"/>
</dbReference>
<proteinExistence type="inferred from homology"/>
<comment type="subcellular location">
    <subcellularLocation>
        <location evidence="1">Cytoplasm</location>
    </subcellularLocation>
</comment>
<feature type="domain" description="Protein kinase" evidence="11">
    <location>
        <begin position="714"/>
        <end position="965"/>
    </location>
</feature>
<evidence type="ECO:0000259" key="11">
    <source>
        <dbReference type="PROSITE" id="PS50011"/>
    </source>
</evidence>
<dbReference type="PANTHER" id="PTHR45832:SF22">
    <property type="entry name" value="SERINE_THREONINE-PROTEIN KINASE SAMKA-RELATED"/>
    <property type="match status" value="1"/>
</dbReference>
<evidence type="ECO:0000256" key="4">
    <source>
        <dbReference type="ARBA" id="ARBA00022490"/>
    </source>
</evidence>
<evidence type="ECO:0000256" key="9">
    <source>
        <dbReference type="ARBA" id="ARBA00022840"/>
    </source>
</evidence>
<feature type="domain" description="Protein kinase" evidence="11">
    <location>
        <begin position="224"/>
        <end position="485"/>
    </location>
</feature>
<dbReference type="InterPro" id="IPR011009">
    <property type="entry name" value="Kinase-like_dom_sf"/>
</dbReference>
<reference evidence="12 13" key="1">
    <citation type="submission" date="2019-02" db="EMBL/GenBank/DDBJ databases">
        <title>Genome sequencing of the rare red list fungi Antrodiella citrinella (Flaviporus citrinellus).</title>
        <authorList>
            <person name="Buettner E."/>
            <person name="Kellner H."/>
        </authorList>
    </citation>
    <scope>NUCLEOTIDE SEQUENCE [LARGE SCALE GENOMIC DNA]</scope>
    <source>
        <strain evidence="12 13">DSM 108506</strain>
    </source>
</reference>
<dbReference type="PROSITE" id="PS00108">
    <property type="entry name" value="PROTEIN_KINASE_ST"/>
    <property type="match status" value="2"/>
</dbReference>
<keyword evidence="4" id="KW-0963">Cytoplasm</keyword>
<dbReference type="EC" id="2.7.11.1" evidence="3"/>
<comment type="caution">
    <text evidence="12">The sequence shown here is derived from an EMBL/GenBank/DDBJ whole genome shotgun (WGS) entry which is preliminary data.</text>
</comment>
<dbReference type="AlphaFoldDB" id="A0A4S4N0T1"/>
<feature type="region of interest" description="Disordered" evidence="10">
    <location>
        <begin position="513"/>
        <end position="551"/>
    </location>
</feature>
<comment type="similarity">
    <text evidence="2">Belongs to the protein kinase superfamily. STE Ser/Thr protein kinase family. STE20 subfamily.</text>
</comment>
<dbReference type="Pfam" id="PF00069">
    <property type="entry name" value="Pkinase"/>
    <property type="match status" value="1"/>
</dbReference>
<evidence type="ECO:0000256" key="5">
    <source>
        <dbReference type="ARBA" id="ARBA00022527"/>
    </source>
</evidence>
<organism evidence="12 13">
    <name type="scientific">Antrodiella citrinella</name>
    <dbReference type="NCBI Taxonomy" id="2447956"/>
    <lineage>
        <taxon>Eukaryota</taxon>
        <taxon>Fungi</taxon>
        <taxon>Dikarya</taxon>
        <taxon>Basidiomycota</taxon>
        <taxon>Agaricomycotina</taxon>
        <taxon>Agaricomycetes</taxon>
        <taxon>Polyporales</taxon>
        <taxon>Steccherinaceae</taxon>
        <taxon>Antrodiella</taxon>
    </lineage>
</organism>
<keyword evidence="8" id="KW-0418">Kinase</keyword>
<evidence type="ECO:0000256" key="7">
    <source>
        <dbReference type="ARBA" id="ARBA00022741"/>
    </source>
</evidence>
<keyword evidence="13" id="KW-1185">Reference proteome</keyword>
<name>A0A4S4N0T1_9APHY</name>
<dbReference type="GO" id="GO:0004674">
    <property type="term" value="F:protein serine/threonine kinase activity"/>
    <property type="evidence" value="ECO:0007669"/>
    <property type="project" value="UniProtKB-KW"/>
</dbReference>
<accession>A0A4S4N0T1</accession>
<dbReference type="InterPro" id="IPR059179">
    <property type="entry name" value="MLKL-like_MCAfunc"/>
</dbReference>
<evidence type="ECO:0000256" key="2">
    <source>
        <dbReference type="ARBA" id="ARBA00008874"/>
    </source>
</evidence>
<dbReference type="CDD" id="cd21037">
    <property type="entry name" value="MLKL_NTD"/>
    <property type="match status" value="1"/>
</dbReference>
<evidence type="ECO:0000256" key="8">
    <source>
        <dbReference type="ARBA" id="ARBA00022777"/>
    </source>
</evidence>
<evidence type="ECO:0000313" key="13">
    <source>
        <dbReference type="Proteomes" id="UP000308730"/>
    </source>
</evidence>
<dbReference type="GO" id="GO:0005524">
    <property type="term" value="F:ATP binding"/>
    <property type="evidence" value="ECO:0007669"/>
    <property type="project" value="UniProtKB-KW"/>
</dbReference>
<dbReference type="InterPro" id="IPR001245">
    <property type="entry name" value="Ser-Thr/Tyr_kinase_cat_dom"/>
</dbReference>
<dbReference type="SUPFAM" id="SSF56112">
    <property type="entry name" value="Protein kinase-like (PK-like)"/>
    <property type="match status" value="2"/>
</dbReference>
<keyword evidence="7" id="KW-0547">Nucleotide-binding</keyword>
<evidence type="ECO:0000256" key="10">
    <source>
        <dbReference type="SAM" id="MobiDB-lite"/>
    </source>
</evidence>
<protein>
    <recommendedName>
        <fullName evidence="3">non-specific serine/threonine protein kinase</fullName>
        <ecNumber evidence="3">2.7.11.1</ecNumber>
    </recommendedName>
</protein>
<dbReference type="Pfam" id="PF07714">
    <property type="entry name" value="PK_Tyr_Ser-Thr"/>
    <property type="match status" value="1"/>
</dbReference>
<dbReference type="InterPro" id="IPR008271">
    <property type="entry name" value="Ser/Thr_kinase_AS"/>
</dbReference>
<dbReference type="Proteomes" id="UP000308730">
    <property type="component" value="Unassembled WGS sequence"/>
</dbReference>
<sequence>MAEIATIAGVTITVPGILSGAWTVLKAAYDLYGSVDRRREQIRVLLERCRDLIEQIAEHIQAAPGASNPISHEARTVETACQSVKDIIDNLRAKGFVWSILNQEKIDIQIAVAQTKIIDAFQMFNMVAHLDDAQFHGELMAAQQRDHAELSRKLEQLSENDQRILTAIQDHHSRMEDLLVAINKHIQEKPRDRTPEETFLRRASLVIHRLSSSATRPISAHWVLSSLEIEFDLKDFIVFRLLTSLTQVVAVKQMRAEDARILSEMDRQAMYAKFVTWSCLQHPNVLSLYGVCLEATIPFLVMRYCKRGDICSYLERHPDAQRANLSLDVVSGLSYLHRKSIIHADLKGVNVLIGDANCAMLTDIGLSLAMDGIRTGSQSRNVSRSVTQGTLRWMAPECLEGVPPSKSSDVYSLGITIWEASDPVTVVRLHSQIFERRLYTLLWCTDKRDRNAQNDYLTTISIHEARVERREHLEVLDDTKANTALRGQYARPDASSHRAGPSTLAISAGAVASQDVTRSGQGKDQEAVTKSAKFYQEGPGLSGGTATGEERSRFQVVGTPRHAASRYRYVSQLLAAHVASQKHDSLKTNKENEIVTLCREGRGLVLNEEPARPKEYDAEYAEAELPNPLSGTGVSKTAEVVSQHDVKSNSEKSPAAVMEAVKSYHDGKASGIASVQKKSQNRNTMKPKRIIKDSNQIVKILKKLCTDADPMKLYRDLVKISTGAFGDIYNASQMGTRLTVTVKRMSNSAEEDLLWNGINDILVMRASRHPNIVNYIDSFLYKNELWVVMEYMEGGSLTDVVTANLMSEGQIAAVSRETALGLEHLHKHGVIHRDIKSDNVLLSMNGDVKLTDFGFCAQISDGAKRTTMVGTPYWMAPEVVTRKEYGPKVDIWSLGIMAIEMIEGEPPYLNQNPLKALYLIATNVTPTIANPESLSSVFRDYLSKTLEVDVEKRPNASELLLHPFFKLCEPLRTLAPLIKAARDIAKAK</sequence>
<evidence type="ECO:0000256" key="6">
    <source>
        <dbReference type="ARBA" id="ARBA00022679"/>
    </source>
</evidence>
<dbReference type="EMBL" id="SGPM01000020">
    <property type="protein sequence ID" value="THH32489.1"/>
    <property type="molecule type" value="Genomic_DNA"/>
</dbReference>
<keyword evidence="5" id="KW-0723">Serine/threonine-protein kinase</keyword>
<dbReference type="Gene3D" id="3.30.200.20">
    <property type="entry name" value="Phosphorylase Kinase, domain 1"/>
    <property type="match status" value="1"/>
</dbReference>
<gene>
    <name evidence="12" type="ORF">EUX98_g1664</name>
</gene>